<reference evidence="2 3" key="1">
    <citation type="submission" date="2019-04" db="EMBL/GenBank/DDBJ databases">
        <title>Fungal friends and foes A comparative genomics study of 23 Aspergillus species from section Flavi.</title>
        <authorList>
            <consortium name="DOE Joint Genome Institute"/>
            <person name="Kjaerbolling I."/>
            <person name="Vesth T.C."/>
            <person name="Frisvad J.C."/>
            <person name="Nybo J.L."/>
            <person name="Theobald S."/>
            <person name="Kildgaard S."/>
            <person name="Petersen T.I."/>
            <person name="Kuo A."/>
            <person name="Sato A."/>
            <person name="Lyhne E.K."/>
            <person name="Kogle M.E."/>
            <person name="Wiebenga A."/>
            <person name="Kun R.S."/>
            <person name="Lubbers R.J."/>
            <person name="Makela M.R."/>
            <person name="Barry K."/>
            <person name="Chovatia M."/>
            <person name="Clum A."/>
            <person name="Daum C."/>
            <person name="Haridas S."/>
            <person name="He G."/>
            <person name="LaButti K."/>
            <person name="Lipzen A."/>
            <person name="Mondo S."/>
            <person name="Pangilinan J."/>
            <person name="Riley R."/>
            <person name="Salamov A."/>
            <person name="Simmons B.A."/>
            <person name="Magnuson J.K."/>
            <person name="Henrissat B."/>
            <person name="Mortensen U.H."/>
            <person name="Larsen T.O."/>
            <person name="De vries R.P."/>
            <person name="Grigoriev I.V."/>
            <person name="Machida M."/>
            <person name="Baker S.E."/>
            <person name="Andersen M.R."/>
        </authorList>
    </citation>
    <scope>NUCLEOTIDE SEQUENCE [LARGE SCALE GENOMIC DNA]</scope>
    <source>
        <strain evidence="2 3">CBS 117618</strain>
    </source>
</reference>
<dbReference type="Proteomes" id="UP000326532">
    <property type="component" value="Unassembled WGS sequence"/>
</dbReference>
<keyword evidence="3" id="KW-1185">Reference proteome</keyword>
<organism evidence="2 3">
    <name type="scientific">Aspergillus parasiticus</name>
    <dbReference type="NCBI Taxonomy" id="5067"/>
    <lineage>
        <taxon>Eukaryota</taxon>
        <taxon>Fungi</taxon>
        <taxon>Dikarya</taxon>
        <taxon>Ascomycota</taxon>
        <taxon>Pezizomycotina</taxon>
        <taxon>Eurotiomycetes</taxon>
        <taxon>Eurotiomycetidae</taxon>
        <taxon>Eurotiales</taxon>
        <taxon>Aspergillaceae</taxon>
        <taxon>Aspergillus</taxon>
        <taxon>Aspergillus subgen. Circumdati</taxon>
    </lineage>
</organism>
<dbReference type="VEuPathDB" id="FungiDB:BDV34DRAFT_206478"/>
<feature type="region of interest" description="Disordered" evidence="1">
    <location>
        <begin position="1"/>
        <end position="22"/>
    </location>
</feature>
<evidence type="ECO:0000313" key="3">
    <source>
        <dbReference type="Proteomes" id="UP000326532"/>
    </source>
</evidence>
<evidence type="ECO:0000256" key="1">
    <source>
        <dbReference type="SAM" id="MobiDB-lite"/>
    </source>
</evidence>
<dbReference type="AlphaFoldDB" id="A0A5N6D3S0"/>
<evidence type="ECO:0000313" key="2">
    <source>
        <dbReference type="EMBL" id="KAB8199567.1"/>
    </source>
</evidence>
<sequence>MGRTWELMISPHGKSSQDPRRNKSNFCRLITYARGCQTFFNPTQMTAQSGGCYYGRCR</sequence>
<gene>
    <name evidence="2" type="ORF">BDV34DRAFT_206478</name>
</gene>
<dbReference type="EMBL" id="ML735070">
    <property type="protein sequence ID" value="KAB8199567.1"/>
    <property type="molecule type" value="Genomic_DNA"/>
</dbReference>
<accession>A0A5N6D3S0</accession>
<name>A0A5N6D3S0_ASPPA</name>
<protein>
    <submittedName>
        <fullName evidence="2">Uncharacterized protein</fullName>
    </submittedName>
</protein>
<proteinExistence type="predicted"/>